<dbReference type="GO" id="GO:0046076">
    <property type="term" value="P:dTTP catabolic process"/>
    <property type="evidence" value="ECO:0007669"/>
    <property type="project" value="TreeGrafter"/>
</dbReference>
<dbReference type="GO" id="GO:0047429">
    <property type="term" value="F:nucleoside triphosphate diphosphatase activity"/>
    <property type="evidence" value="ECO:0007669"/>
    <property type="project" value="TreeGrafter"/>
</dbReference>
<organism evidence="2">
    <name type="scientific">freshwater metagenome</name>
    <dbReference type="NCBI Taxonomy" id="449393"/>
    <lineage>
        <taxon>unclassified sequences</taxon>
        <taxon>metagenomes</taxon>
        <taxon>ecological metagenomes</taxon>
    </lineage>
</organism>
<dbReference type="GO" id="GO:0046052">
    <property type="term" value="P:UTP catabolic process"/>
    <property type="evidence" value="ECO:0007669"/>
    <property type="project" value="TreeGrafter"/>
</dbReference>
<evidence type="ECO:0000313" key="2">
    <source>
        <dbReference type="EMBL" id="CAB4551995.1"/>
    </source>
</evidence>
<dbReference type="InterPro" id="IPR004518">
    <property type="entry name" value="MazG-like_dom"/>
</dbReference>
<dbReference type="FunFam" id="1.10.287.1080:FF:000001">
    <property type="entry name" value="Nucleoside triphosphate pyrophosphohydrolase"/>
    <property type="match status" value="1"/>
</dbReference>
<accession>A0A6J6CLJ5</accession>
<dbReference type="GO" id="GO:0046061">
    <property type="term" value="P:dATP catabolic process"/>
    <property type="evidence" value="ECO:0007669"/>
    <property type="project" value="TreeGrafter"/>
</dbReference>
<dbReference type="AlphaFoldDB" id="A0A6J6CLJ5"/>
<dbReference type="SUPFAM" id="SSF101386">
    <property type="entry name" value="all-alpha NTP pyrophosphatases"/>
    <property type="match status" value="1"/>
</dbReference>
<protein>
    <submittedName>
        <fullName evidence="2">Unannotated protein</fullName>
    </submittedName>
</protein>
<dbReference type="InterPro" id="IPR011551">
    <property type="entry name" value="NTP_PyrPHydrolase_MazG"/>
</dbReference>
<dbReference type="GO" id="GO:0006203">
    <property type="term" value="P:dGTP catabolic process"/>
    <property type="evidence" value="ECO:0007669"/>
    <property type="project" value="TreeGrafter"/>
</dbReference>
<gene>
    <name evidence="2" type="ORF">UFOPK1509_00381</name>
</gene>
<dbReference type="InterPro" id="IPR048015">
    <property type="entry name" value="NTP-PPase_MazG-like_N"/>
</dbReference>
<sequence>MDKLRSPGGCPWDAEQDHNTLLKYLLEESYEFIEAVEDKDRSAMQEELGDLLLQVFFHSRIAEEDQNSPFDIEDVARSIADKLERRHPHVFGDTNVKNSDEVLENWEKQKATEKGRTSAIEGIPLTQPALPLVTKLLYRSEKLDFQVEIEKEIQINKNINADQFGKLLLGIIAQAVELGIDPEAALRSAAKGLISDIQEQEQGRITS</sequence>
<dbReference type="EMBL" id="CAEZSY010000038">
    <property type="protein sequence ID" value="CAB4551995.1"/>
    <property type="molecule type" value="Genomic_DNA"/>
</dbReference>
<name>A0A6J6CLJ5_9ZZZZ</name>
<dbReference type="GO" id="GO:0046081">
    <property type="term" value="P:dUTP catabolic process"/>
    <property type="evidence" value="ECO:0007669"/>
    <property type="project" value="TreeGrafter"/>
</dbReference>
<dbReference type="CDD" id="cd11528">
    <property type="entry name" value="NTP-PPase_MazG_Nterm"/>
    <property type="match status" value="1"/>
</dbReference>
<dbReference type="Gene3D" id="1.10.287.1080">
    <property type="entry name" value="MazG-like"/>
    <property type="match status" value="1"/>
</dbReference>
<evidence type="ECO:0000259" key="1">
    <source>
        <dbReference type="Pfam" id="PF03819"/>
    </source>
</evidence>
<dbReference type="NCBIfam" id="TIGR00444">
    <property type="entry name" value="mazG"/>
    <property type="match status" value="1"/>
</dbReference>
<reference evidence="2" key="1">
    <citation type="submission" date="2020-05" db="EMBL/GenBank/DDBJ databases">
        <authorList>
            <person name="Chiriac C."/>
            <person name="Salcher M."/>
            <person name="Ghai R."/>
            <person name="Kavagutti S V."/>
        </authorList>
    </citation>
    <scope>NUCLEOTIDE SEQUENCE</scope>
</reference>
<dbReference type="GO" id="GO:0006950">
    <property type="term" value="P:response to stress"/>
    <property type="evidence" value="ECO:0007669"/>
    <property type="project" value="UniProtKB-ARBA"/>
</dbReference>
<dbReference type="PANTHER" id="PTHR30522">
    <property type="entry name" value="NUCLEOSIDE TRIPHOSPHATE PYROPHOSPHOHYDROLASE"/>
    <property type="match status" value="1"/>
</dbReference>
<dbReference type="GO" id="GO:0046047">
    <property type="term" value="P:TTP catabolic process"/>
    <property type="evidence" value="ECO:0007669"/>
    <property type="project" value="TreeGrafter"/>
</dbReference>
<feature type="domain" description="NTP pyrophosphohydrolase MazG-like" evidence="1">
    <location>
        <begin position="16"/>
        <end position="91"/>
    </location>
</feature>
<proteinExistence type="predicted"/>
<dbReference type="Pfam" id="PF03819">
    <property type="entry name" value="MazG"/>
    <property type="match status" value="1"/>
</dbReference>
<dbReference type="PANTHER" id="PTHR30522:SF0">
    <property type="entry name" value="NUCLEOSIDE TRIPHOSPHATE PYROPHOSPHOHYDROLASE"/>
    <property type="match status" value="1"/>
</dbReference>